<comment type="caution">
    <text evidence="2">The sequence shown here is derived from an EMBL/GenBank/DDBJ whole genome shotgun (WGS) entry which is preliminary data.</text>
</comment>
<feature type="transmembrane region" description="Helical" evidence="1">
    <location>
        <begin position="6"/>
        <end position="23"/>
    </location>
</feature>
<dbReference type="Proteomes" id="UP000179072">
    <property type="component" value="Unassembled WGS sequence"/>
</dbReference>
<evidence type="ECO:0008006" key="4">
    <source>
        <dbReference type="Google" id="ProtNLM"/>
    </source>
</evidence>
<name>A0A1F7INQ8_9BACT</name>
<evidence type="ECO:0000313" key="2">
    <source>
        <dbReference type="EMBL" id="OGK45008.1"/>
    </source>
</evidence>
<keyword evidence="1" id="KW-0472">Membrane</keyword>
<keyword evidence="1" id="KW-1133">Transmembrane helix</keyword>
<evidence type="ECO:0000256" key="1">
    <source>
        <dbReference type="SAM" id="Phobius"/>
    </source>
</evidence>
<reference evidence="2 3" key="1">
    <citation type="journal article" date="2016" name="Nat. Commun.">
        <title>Thousands of microbial genomes shed light on interconnected biogeochemical processes in an aquifer system.</title>
        <authorList>
            <person name="Anantharaman K."/>
            <person name="Brown C.T."/>
            <person name="Hug L.A."/>
            <person name="Sharon I."/>
            <person name="Castelle C.J."/>
            <person name="Probst A.J."/>
            <person name="Thomas B.C."/>
            <person name="Singh A."/>
            <person name="Wilkins M.J."/>
            <person name="Karaoz U."/>
            <person name="Brodie E.L."/>
            <person name="Williams K.H."/>
            <person name="Hubbard S.S."/>
            <person name="Banfield J.F."/>
        </authorList>
    </citation>
    <scope>NUCLEOTIDE SEQUENCE [LARGE SCALE GENOMIC DNA]</scope>
</reference>
<dbReference type="EMBL" id="MGAK01000008">
    <property type="protein sequence ID" value="OGK45008.1"/>
    <property type="molecule type" value="Genomic_DNA"/>
</dbReference>
<accession>A0A1F7INQ8</accession>
<gene>
    <name evidence="2" type="ORF">A2957_01095</name>
</gene>
<proteinExistence type="predicted"/>
<dbReference type="AlphaFoldDB" id="A0A1F7INQ8"/>
<protein>
    <recommendedName>
        <fullName evidence="4">DUF4145 domain-containing protein</fullName>
    </recommendedName>
</protein>
<keyword evidence="1" id="KW-0812">Transmembrane</keyword>
<organism evidence="2 3">
    <name type="scientific">Candidatus Roizmanbacteria bacterium RIFCSPLOWO2_01_FULL_38_11</name>
    <dbReference type="NCBI Taxonomy" id="1802060"/>
    <lineage>
        <taxon>Bacteria</taxon>
        <taxon>Candidatus Roizmaniibacteriota</taxon>
    </lineage>
</organism>
<dbReference type="STRING" id="1802060.A2957_01095"/>
<evidence type="ECO:0000313" key="3">
    <source>
        <dbReference type="Proteomes" id="UP000179072"/>
    </source>
</evidence>
<sequence>MEIAILLLGIGIVIAIVFFIVRIQKTSNELWKKDALNRLKKINNRFNDKDAYVMKSCVIEADSLLDHCFKEMRVNGQTMGERLKSARQYFPKNLYHAVREAHRMRNVLIHEVDQAIPVDQLVEHYRILKKAILEISQG</sequence>